<evidence type="ECO:0000313" key="3">
    <source>
        <dbReference type="Proteomes" id="UP000230233"/>
    </source>
</evidence>
<dbReference type="Gene3D" id="3.30.750.24">
    <property type="entry name" value="STAS domain"/>
    <property type="match status" value="1"/>
</dbReference>
<dbReference type="Pfam" id="PF01740">
    <property type="entry name" value="STAS"/>
    <property type="match status" value="1"/>
</dbReference>
<name>A0A2G5TH60_9PELO</name>
<keyword evidence="3" id="KW-1185">Reference proteome</keyword>
<dbReference type="Proteomes" id="UP000230233">
    <property type="component" value="Chromosome V"/>
</dbReference>
<evidence type="ECO:0000259" key="1">
    <source>
        <dbReference type="PROSITE" id="PS50801"/>
    </source>
</evidence>
<dbReference type="EMBL" id="PDUG01000005">
    <property type="protein sequence ID" value="PIC26607.1"/>
    <property type="molecule type" value="Genomic_DNA"/>
</dbReference>
<proteinExistence type="predicted"/>
<evidence type="ECO:0000313" key="2">
    <source>
        <dbReference type="EMBL" id="PIC26607.1"/>
    </source>
</evidence>
<reference evidence="3" key="1">
    <citation type="submission" date="2017-10" db="EMBL/GenBank/DDBJ databases">
        <title>Rapid genome shrinkage in a self-fertile nematode reveals novel sperm competition proteins.</title>
        <authorList>
            <person name="Yin D."/>
            <person name="Schwarz E.M."/>
            <person name="Thomas C.G."/>
            <person name="Felde R.L."/>
            <person name="Korf I.F."/>
            <person name="Cutter A.D."/>
            <person name="Schartner C.M."/>
            <person name="Ralston E.J."/>
            <person name="Meyer B.J."/>
            <person name="Haag E.S."/>
        </authorList>
    </citation>
    <scope>NUCLEOTIDE SEQUENCE [LARGE SCALE GENOMIC DNA]</scope>
    <source>
        <strain evidence="3">JU1422</strain>
    </source>
</reference>
<sequence length="89" mass="10343">MGVSALKEVFSDLRKKQVQVYFASAKIPVRDMFEKCNFYEFVSKENFYPTLRDATGIARLRQNEFGFIDTSRVPEFDEVSNVTNNLPNH</sequence>
<organism evidence="2 3">
    <name type="scientific">Caenorhabditis nigoni</name>
    <dbReference type="NCBI Taxonomy" id="1611254"/>
    <lineage>
        <taxon>Eukaryota</taxon>
        <taxon>Metazoa</taxon>
        <taxon>Ecdysozoa</taxon>
        <taxon>Nematoda</taxon>
        <taxon>Chromadorea</taxon>
        <taxon>Rhabditida</taxon>
        <taxon>Rhabditina</taxon>
        <taxon>Rhabditomorpha</taxon>
        <taxon>Rhabditoidea</taxon>
        <taxon>Rhabditidae</taxon>
        <taxon>Peloderinae</taxon>
        <taxon>Caenorhabditis</taxon>
    </lineage>
</organism>
<dbReference type="AlphaFoldDB" id="A0A2G5TH60"/>
<dbReference type="PROSITE" id="PS50801">
    <property type="entry name" value="STAS"/>
    <property type="match status" value="1"/>
</dbReference>
<dbReference type="InterPro" id="IPR036513">
    <property type="entry name" value="STAS_dom_sf"/>
</dbReference>
<accession>A0A2G5TH60</accession>
<dbReference type="CDD" id="cd07042">
    <property type="entry name" value="STAS_SulP_like_sulfate_transporter"/>
    <property type="match status" value="1"/>
</dbReference>
<dbReference type="InterPro" id="IPR002645">
    <property type="entry name" value="STAS_dom"/>
</dbReference>
<dbReference type="OrthoDB" id="288203at2759"/>
<dbReference type="SUPFAM" id="SSF52091">
    <property type="entry name" value="SpoIIaa-like"/>
    <property type="match status" value="1"/>
</dbReference>
<dbReference type="STRING" id="1611254.A0A2G5TH60"/>
<feature type="domain" description="STAS" evidence="1">
    <location>
        <begin position="1"/>
        <end position="58"/>
    </location>
</feature>
<comment type="caution">
    <text evidence="2">The sequence shown here is derived from an EMBL/GenBank/DDBJ whole genome shotgun (WGS) entry which is preliminary data.</text>
</comment>
<gene>
    <name evidence="2" type="primary">Cnig_chr_V.g19130</name>
    <name evidence="2" type="ORF">B9Z55_019130</name>
</gene>
<protein>
    <recommendedName>
        <fullName evidence="1">STAS domain-containing protein</fullName>
    </recommendedName>
</protein>